<evidence type="ECO:0000256" key="3">
    <source>
        <dbReference type="ARBA" id="ARBA00022806"/>
    </source>
</evidence>
<dbReference type="PROSITE" id="PS51192">
    <property type="entry name" value="HELICASE_ATP_BIND_1"/>
    <property type="match status" value="1"/>
</dbReference>
<evidence type="ECO:0008006" key="9">
    <source>
        <dbReference type="Google" id="ProtNLM"/>
    </source>
</evidence>
<dbReference type="PROSITE" id="PS51194">
    <property type="entry name" value="HELICASE_CTER"/>
    <property type="match status" value="1"/>
</dbReference>
<keyword evidence="2" id="KW-0378">Hydrolase</keyword>
<dbReference type="PANTHER" id="PTHR47961">
    <property type="entry name" value="DNA POLYMERASE THETA, PUTATIVE (AFU_ORTHOLOGUE AFUA_1G05260)-RELATED"/>
    <property type="match status" value="1"/>
</dbReference>
<reference evidence="7 8" key="1">
    <citation type="submission" date="2023-07" db="EMBL/GenBank/DDBJ databases">
        <title>Genomic Encyclopedia of Type Strains, Phase IV (KMG-IV): sequencing the most valuable type-strain genomes for metagenomic binning, comparative biology and taxonomic classification.</title>
        <authorList>
            <person name="Goeker M."/>
        </authorList>
    </citation>
    <scope>NUCLEOTIDE SEQUENCE [LARGE SCALE GENOMIC DNA]</scope>
    <source>
        <strain evidence="7 8">DSM 23494</strain>
    </source>
</reference>
<feature type="domain" description="Helicase ATP-binding" evidence="5">
    <location>
        <begin position="111"/>
        <end position="251"/>
    </location>
</feature>
<keyword evidence="1" id="KW-0547">Nucleotide-binding</keyword>
<dbReference type="InterPro" id="IPR001650">
    <property type="entry name" value="Helicase_C-like"/>
</dbReference>
<evidence type="ECO:0000256" key="4">
    <source>
        <dbReference type="ARBA" id="ARBA00022840"/>
    </source>
</evidence>
<dbReference type="Gene3D" id="3.40.50.300">
    <property type="entry name" value="P-loop containing nucleotide triphosphate hydrolases"/>
    <property type="match status" value="2"/>
</dbReference>
<dbReference type="Pfam" id="PF00271">
    <property type="entry name" value="Helicase_C"/>
    <property type="match status" value="1"/>
</dbReference>
<feature type="domain" description="Helicase C-terminal" evidence="6">
    <location>
        <begin position="299"/>
        <end position="485"/>
    </location>
</feature>
<dbReference type="SMART" id="SM00490">
    <property type="entry name" value="HELICc"/>
    <property type="match status" value="1"/>
</dbReference>
<dbReference type="Pfam" id="PF00270">
    <property type="entry name" value="DEAD"/>
    <property type="match status" value="1"/>
</dbReference>
<dbReference type="EMBL" id="JAUSUB010000018">
    <property type="protein sequence ID" value="MDQ0271928.1"/>
    <property type="molecule type" value="Genomic_DNA"/>
</dbReference>
<dbReference type="RefSeq" id="WP_307477248.1">
    <property type="nucleotide sequence ID" value="NZ_JAUSUB010000018.1"/>
</dbReference>
<accession>A0ABU0AKY8</accession>
<evidence type="ECO:0000256" key="2">
    <source>
        <dbReference type="ARBA" id="ARBA00022801"/>
    </source>
</evidence>
<name>A0ABU0AKY8_9BACI</name>
<keyword evidence="3" id="KW-0347">Helicase</keyword>
<dbReference type="SMART" id="SM00487">
    <property type="entry name" value="DEXDc"/>
    <property type="match status" value="1"/>
</dbReference>
<protein>
    <recommendedName>
        <fullName evidence="9">Helicase</fullName>
    </recommendedName>
</protein>
<organism evidence="7 8">
    <name type="scientific">Cytobacillus purgationiresistens</name>
    <dbReference type="NCBI Taxonomy" id="863449"/>
    <lineage>
        <taxon>Bacteria</taxon>
        <taxon>Bacillati</taxon>
        <taxon>Bacillota</taxon>
        <taxon>Bacilli</taxon>
        <taxon>Bacillales</taxon>
        <taxon>Bacillaceae</taxon>
        <taxon>Cytobacillus</taxon>
    </lineage>
</organism>
<evidence type="ECO:0000313" key="7">
    <source>
        <dbReference type="EMBL" id="MDQ0271928.1"/>
    </source>
</evidence>
<sequence>MGINIEEIYNKEFIDFEYSFTLTGICSRYLRSKDDQIGRDILLAIIDNWEKVDEGTKKIWLDLLDSAGFYPYLKVYDNNDIKDLGQEIRTYYHESNNINNITLHREQKIILSHLENNKNLVVSAPTSFGKSLLIEEIVASEKYRNIVIIQPTLALIHETFKKLIKYNNSYNIIVTTSQEAESNENNIFILTAERVIEYNNLPKIDFVIIDEFYKLSSKRDDERSDVLNMAANLLINKHRSQFYLLGPNITNISPGFAEKYNAIFYKTNYSLVNIEIIDLYTKYKKELNSPGKIKFKENLLFELLLDLKEEQTIIYCSSPNKVMSLSIKFLDYLMQKEKIEKEEDLELIEWINENLTSQWSYNTLLKYKIGIHNGAIIKHLNESVVDYFNNKKLKYLFCTSTLIEGVNTTAKNVVIFDNIKGGKDIDYFDFSNIKGRSGRFMKHILGKVYLFNEIPNNNDVIIDIPFYDQVEASDEVIISLEKDIIKKEQTERYNNLVETLGDYFEVIKNNSISVNGQLNIIKEIEKNLTDNQELICWEGIPTYKQLTFILELGWDNLLKPGETTLPMTKGKLVFMTNNFGVKDGFIESIRSEYIYQSKQTANKNKNKNQILDSAILNTMQVHRHWLKYKVPKWLNVIDKLQREVCHKNGIKPGNYKIYASLIENEYVSNNLSHLIDLGVPSSAIKKIERYIPKDLPINHVLKFIRDEKVWNEGSLLNYEKKKIQNLISFT</sequence>
<comment type="caution">
    <text evidence="7">The sequence shown here is derived from an EMBL/GenBank/DDBJ whole genome shotgun (WGS) entry which is preliminary data.</text>
</comment>
<dbReference type="SUPFAM" id="SSF52540">
    <property type="entry name" value="P-loop containing nucleoside triphosphate hydrolases"/>
    <property type="match status" value="1"/>
</dbReference>
<dbReference type="Proteomes" id="UP001238088">
    <property type="component" value="Unassembled WGS sequence"/>
</dbReference>
<keyword evidence="4" id="KW-0067">ATP-binding</keyword>
<gene>
    <name evidence="7" type="ORF">J2S17_003816</name>
</gene>
<dbReference type="InterPro" id="IPR027417">
    <property type="entry name" value="P-loop_NTPase"/>
</dbReference>
<evidence type="ECO:0000259" key="5">
    <source>
        <dbReference type="PROSITE" id="PS51192"/>
    </source>
</evidence>
<dbReference type="InterPro" id="IPR011545">
    <property type="entry name" value="DEAD/DEAH_box_helicase_dom"/>
</dbReference>
<dbReference type="InterPro" id="IPR050474">
    <property type="entry name" value="Hel308_SKI2-like"/>
</dbReference>
<proteinExistence type="predicted"/>
<evidence type="ECO:0000256" key="1">
    <source>
        <dbReference type="ARBA" id="ARBA00022741"/>
    </source>
</evidence>
<dbReference type="PANTHER" id="PTHR47961:SF6">
    <property type="entry name" value="DNA-DIRECTED DNA POLYMERASE"/>
    <property type="match status" value="1"/>
</dbReference>
<keyword evidence="8" id="KW-1185">Reference proteome</keyword>
<evidence type="ECO:0000313" key="8">
    <source>
        <dbReference type="Proteomes" id="UP001238088"/>
    </source>
</evidence>
<dbReference type="InterPro" id="IPR014001">
    <property type="entry name" value="Helicase_ATP-bd"/>
</dbReference>
<evidence type="ECO:0000259" key="6">
    <source>
        <dbReference type="PROSITE" id="PS51194"/>
    </source>
</evidence>